<dbReference type="InterPro" id="IPR025486">
    <property type="entry name" value="DUF4378"/>
</dbReference>
<dbReference type="OMA" id="HWRRSKE"/>
<feature type="compositionally biased region" description="Polar residues" evidence="1">
    <location>
        <begin position="140"/>
        <end position="149"/>
    </location>
</feature>
<dbReference type="PANTHER" id="PTHR40836">
    <property type="entry name" value="RB1-INDUCIBLE COILED-COIL PROTEIN"/>
    <property type="match status" value="1"/>
</dbReference>
<reference evidence="3 4" key="3">
    <citation type="journal article" date="2010" name="BMC Genomics">
        <title>Transcriptome sequencing and comparative analysis of cucumber flowers with different sex types.</title>
        <authorList>
            <person name="Guo S."/>
            <person name="Zheng Y."/>
            <person name="Joung J.G."/>
            <person name="Liu S."/>
            <person name="Zhang Z."/>
            <person name="Crasta O.R."/>
            <person name="Sobral B.W."/>
            <person name="Xu Y."/>
            <person name="Huang S."/>
            <person name="Fei Z."/>
        </authorList>
    </citation>
    <scope>NUCLEOTIDE SEQUENCE [LARGE SCALE GENOMIC DNA]</scope>
    <source>
        <strain evidence="4">cv. 9930</strain>
    </source>
</reference>
<evidence type="ECO:0000256" key="1">
    <source>
        <dbReference type="SAM" id="MobiDB-lite"/>
    </source>
</evidence>
<gene>
    <name evidence="3" type="ORF">Csa_3G002320</name>
</gene>
<dbReference type="EMBL" id="CM002924">
    <property type="protein sequence ID" value="KGN55611.1"/>
    <property type="molecule type" value="Genomic_DNA"/>
</dbReference>
<dbReference type="Gramene" id="KGN55611">
    <property type="protein sequence ID" value="KGN55611"/>
    <property type="gene ID" value="Csa_3G002320"/>
</dbReference>
<name>A0A0A0L638_CUCSA</name>
<evidence type="ECO:0000313" key="4">
    <source>
        <dbReference type="Proteomes" id="UP000029981"/>
    </source>
</evidence>
<proteinExistence type="predicted"/>
<reference evidence="3 4" key="4">
    <citation type="journal article" date="2011" name="BMC Genomics">
        <title>RNA-Seq improves annotation of protein-coding genes in the cucumber genome.</title>
        <authorList>
            <person name="Li Z."/>
            <person name="Zhang Z."/>
            <person name="Yan P."/>
            <person name="Huang S."/>
            <person name="Fei Z."/>
            <person name="Lin K."/>
        </authorList>
    </citation>
    <scope>NUCLEOTIDE SEQUENCE [LARGE SCALE GENOMIC DNA]</scope>
    <source>
        <strain evidence="4">cv. 9930</strain>
    </source>
</reference>
<dbReference type="eggNOG" id="ENOG502QQ1V">
    <property type="taxonomic scope" value="Eukaryota"/>
</dbReference>
<evidence type="ECO:0000259" key="2">
    <source>
        <dbReference type="Pfam" id="PF14309"/>
    </source>
</evidence>
<dbReference type="Pfam" id="PF14309">
    <property type="entry name" value="DUF4378"/>
    <property type="match status" value="1"/>
</dbReference>
<keyword evidence="4" id="KW-1185">Reference proteome</keyword>
<reference evidence="3 4" key="1">
    <citation type="journal article" date="2009" name="Nat. Genet.">
        <title>The genome of the cucumber, Cucumis sativus L.</title>
        <authorList>
            <person name="Huang S."/>
            <person name="Li R."/>
            <person name="Zhang Z."/>
            <person name="Li L."/>
            <person name="Gu X."/>
            <person name="Fan W."/>
            <person name="Lucas W.J."/>
            <person name="Wang X."/>
            <person name="Xie B."/>
            <person name="Ni P."/>
            <person name="Ren Y."/>
            <person name="Zhu H."/>
            <person name="Li J."/>
            <person name="Lin K."/>
            <person name="Jin W."/>
            <person name="Fei Z."/>
            <person name="Li G."/>
            <person name="Staub J."/>
            <person name="Kilian A."/>
            <person name="van der Vossen E.A."/>
            <person name="Wu Y."/>
            <person name="Guo J."/>
            <person name="He J."/>
            <person name="Jia Z."/>
            <person name="Ren Y."/>
            <person name="Tian G."/>
            <person name="Lu Y."/>
            <person name="Ruan J."/>
            <person name="Qian W."/>
            <person name="Wang M."/>
            <person name="Huang Q."/>
            <person name="Li B."/>
            <person name="Xuan Z."/>
            <person name="Cao J."/>
            <person name="Asan"/>
            <person name="Wu Z."/>
            <person name="Zhang J."/>
            <person name="Cai Q."/>
            <person name="Bai Y."/>
            <person name="Zhao B."/>
            <person name="Han Y."/>
            <person name="Li Y."/>
            <person name="Li X."/>
            <person name="Wang S."/>
            <person name="Shi Q."/>
            <person name="Liu S."/>
            <person name="Cho W.K."/>
            <person name="Kim J.Y."/>
            <person name="Xu Y."/>
            <person name="Heller-Uszynska K."/>
            <person name="Miao H."/>
            <person name="Cheng Z."/>
            <person name="Zhang S."/>
            <person name="Wu J."/>
            <person name="Yang Y."/>
            <person name="Kang H."/>
            <person name="Li M."/>
            <person name="Liang H."/>
            <person name="Ren X."/>
            <person name="Shi Z."/>
            <person name="Wen M."/>
            <person name="Jian M."/>
            <person name="Yang H."/>
            <person name="Zhang G."/>
            <person name="Yang Z."/>
            <person name="Chen R."/>
            <person name="Liu S."/>
            <person name="Li J."/>
            <person name="Ma L."/>
            <person name="Liu H."/>
            <person name="Zhou Y."/>
            <person name="Zhao J."/>
            <person name="Fang X."/>
            <person name="Li G."/>
            <person name="Fang L."/>
            <person name="Li Y."/>
            <person name="Liu D."/>
            <person name="Zheng H."/>
            <person name="Zhang Y."/>
            <person name="Qin N."/>
            <person name="Li Z."/>
            <person name="Yang G."/>
            <person name="Yang S."/>
            <person name="Bolund L."/>
            <person name="Kristiansen K."/>
            <person name="Zheng H."/>
            <person name="Li S."/>
            <person name="Zhang X."/>
            <person name="Yang H."/>
            <person name="Wang J."/>
            <person name="Sun R."/>
            <person name="Zhang B."/>
            <person name="Jiang S."/>
            <person name="Wang J."/>
            <person name="Du Y."/>
            <person name="Li S."/>
        </authorList>
    </citation>
    <scope>NUCLEOTIDE SEQUENCE [LARGE SCALE GENOMIC DNA]</scope>
    <source>
        <strain evidence="4">cv. 9930</strain>
    </source>
</reference>
<dbReference type="SMR" id="A0A0A0L638"/>
<dbReference type="AlphaFoldDB" id="A0A0A0L638"/>
<dbReference type="STRING" id="3659.A0A0A0L638"/>
<sequence length="893" mass="102097">MGGLLYPLDFDHRTMAKKIFNQRRRHGGLETPRNSLELQMESSQNYCAVEEIPYSYQIDEVFSDKDYLKNEASMKKLIDREISTRTNVKHNGPSIVARLMGMDMLPLDAKDVVELSDKRHNSKGVKTSNKESNGRGLHSLASSKSNYSKQMDLHSSYHDNDKDADRDRWGSSQKMGVSHRQEHPQEEELQKFKKEFEAWQAARFRECSRVIEVSSINRRSVAQENLAKEKIAINANTRRTSSQKVSAEPKGSTVEMKSYKSIGLDDCVKRETFPAEQRGTFSLRSKAMDADFEHPCLISCDQKDKSHGPTKIVILKPGPDKMCVHEEHWKNSSGNLGERVSIEDFLDEVKERLRCELQGKSFKKGYTARGSGIETPYSERPSHRRQIAQNIATQVRDSVTRDIGINLLRSESTRSYNSEVQFIGLDSPEFVSKDTRRLLAERLRNVRSKDSDLDSGSSRSSVCDHERVMNQVETTLTNGKHRDYWEVLRDAEEIQTRSFRHEANQNEVLPKELSPMNLTRSLSAPVSGTSFGKLLLEDRHILTGVHIQRKHEASDHVAMSCKKQKKERFNFKEKVSNFRYNFTLRGKLFGRKTQSISGLHSANLYSSKDILSGPTVVMNSGERHERENFTEVPPSPASVCSSVQEEFWKLSDHHSPISTSDVTPREENSVSQVFREISSNLKELRRQLNQLDSDDIEDKVEQQPVESEITKLEDPAEAYIRDLLIVSGMYDGSTDNNFTRNNADTKSISNAIFEEVEEAYRKSEIKNEIIGKEQSENSVDHKMLFDLLNEVLPIVLAPCLTLSKFRRKVINSSMPPRPLLGKKLLDPVWDVIRKFIHPSTDRSYYLLDGVMARDLNSTPWSSLRDDEINTIGREVEALIMKDLVEEIVKDLLK</sequence>
<reference evidence="3 4" key="2">
    <citation type="journal article" date="2009" name="PLoS ONE">
        <title>An integrated genetic and cytogenetic map of the cucumber genome.</title>
        <authorList>
            <person name="Ren Y."/>
            <person name="Zhang Z."/>
            <person name="Liu J."/>
            <person name="Staub J.E."/>
            <person name="Han Y."/>
            <person name="Cheng Z."/>
            <person name="Li X."/>
            <person name="Lu J."/>
            <person name="Miao H."/>
            <person name="Kang H."/>
            <person name="Xie B."/>
            <person name="Gu X."/>
            <person name="Wang X."/>
            <person name="Du Y."/>
            <person name="Jin W."/>
            <person name="Huang S."/>
        </authorList>
    </citation>
    <scope>NUCLEOTIDE SEQUENCE [LARGE SCALE GENOMIC DNA]</scope>
    <source>
        <strain evidence="4">cv. 9930</strain>
    </source>
</reference>
<feature type="domain" description="DUF4378" evidence="2">
    <location>
        <begin position="718"/>
        <end position="886"/>
    </location>
</feature>
<organism evidence="3 4">
    <name type="scientific">Cucumis sativus</name>
    <name type="common">Cucumber</name>
    <dbReference type="NCBI Taxonomy" id="3659"/>
    <lineage>
        <taxon>Eukaryota</taxon>
        <taxon>Viridiplantae</taxon>
        <taxon>Streptophyta</taxon>
        <taxon>Embryophyta</taxon>
        <taxon>Tracheophyta</taxon>
        <taxon>Spermatophyta</taxon>
        <taxon>Magnoliopsida</taxon>
        <taxon>eudicotyledons</taxon>
        <taxon>Gunneridae</taxon>
        <taxon>Pentapetalae</taxon>
        <taxon>rosids</taxon>
        <taxon>fabids</taxon>
        <taxon>Cucurbitales</taxon>
        <taxon>Cucurbitaceae</taxon>
        <taxon>Benincaseae</taxon>
        <taxon>Cucumis</taxon>
    </lineage>
</organism>
<dbReference type="PANTHER" id="PTHR40836:SF4">
    <property type="entry name" value="RB1-INDUCIBLE COILED-COIL PROTEIN"/>
    <property type="match status" value="1"/>
</dbReference>
<feature type="compositionally biased region" description="Basic and acidic residues" evidence="1">
    <location>
        <begin position="151"/>
        <end position="169"/>
    </location>
</feature>
<dbReference type="Proteomes" id="UP000029981">
    <property type="component" value="Chromosome 3"/>
</dbReference>
<protein>
    <recommendedName>
        <fullName evidence="2">DUF4378 domain-containing protein</fullName>
    </recommendedName>
</protein>
<dbReference type="KEGG" id="csv:101212814"/>
<dbReference type="OrthoDB" id="446244at2759"/>
<evidence type="ECO:0000313" key="3">
    <source>
        <dbReference type="EMBL" id="KGN55611.1"/>
    </source>
</evidence>
<accession>A0A0A0L638</accession>
<feature type="region of interest" description="Disordered" evidence="1">
    <location>
        <begin position="116"/>
        <end position="187"/>
    </location>
</feature>